<gene>
    <name evidence="1" type="ORF">GRJ2_000095500</name>
</gene>
<reference evidence="1 2" key="1">
    <citation type="submission" date="2024-06" db="EMBL/GenBank/DDBJ databases">
        <title>The draft genome of Grus japonensis, version 3.</title>
        <authorList>
            <person name="Nabeshima K."/>
            <person name="Suzuki S."/>
            <person name="Onuma M."/>
        </authorList>
    </citation>
    <scope>NUCLEOTIDE SEQUENCE [LARGE SCALE GENOMIC DNA]</scope>
    <source>
        <strain evidence="1 2">451A</strain>
    </source>
</reference>
<dbReference type="Proteomes" id="UP001623348">
    <property type="component" value="Unassembled WGS sequence"/>
</dbReference>
<sequence length="121" mass="13151">MLSEKALGVLVDTTLTMSQQCALVAKVSNSLLGCVRLSTASGSREAILILCSALVRHTCSAGSSPGLPSTRETWTYWSSSSKGHKDDYGLRAPDIRRVRVRELGLFSLEKTHEGDLIHVYT</sequence>
<dbReference type="EMBL" id="BAAFJT010000001">
    <property type="protein sequence ID" value="GAB0176303.1"/>
    <property type="molecule type" value="Genomic_DNA"/>
</dbReference>
<comment type="caution">
    <text evidence="1">The sequence shown here is derived from an EMBL/GenBank/DDBJ whole genome shotgun (WGS) entry which is preliminary data.</text>
</comment>
<organism evidence="1 2">
    <name type="scientific">Grus japonensis</name>
    <name type="common">Japanese crane</name>
    <name type="synonym">Red-crowned crane</name>
    <dbReference type="NCBI Taxonomy" id="30415"/>
    <lineage>
        <taxon>Eukaryota</taxon>
        <taxon>Metazoa</taxon>
        <taxon>Chordata</taxon>
        <taxon>Craniata</taxon>
        <taxon>Vertebrata</taxon>
        <taxon>Euteleostomi</taxon>
        <taxon>Archelosauria</taxon>
        <taxon>Archosauria</taxon>
        <taxon>Dinosauria</taxon>
        <taxon>Saurischia</taxon>
        <taxon>Theropoda</taxon>
        <taxon>Coelurosauria</taxon>
        <taxon>Aves</taxon>
        <taxon>Neognathae</taxon>
        <taxon>Neoaves</taxon>
        <taxon>Gruiformes</taxon>
        <taxon>Gruidae</taxon>
        <taxon>Grus</taxon>
    </lineage>
</organism>
<proteinExistence type="predicted"/>
<evidence type="ECO:0000313" key="2">
    <source>
        <dbReference type="Proteomes" id="UP001623348"/>
    </source>
</evidence>
<dbReference type="AlphaFoldDB" id="A0ABC9VU89"/>
<keyword evidence="2" id="KW-1185">Reference proteome</keyword>
<protein>
    <submittedName>
        <fullName evidence="1">Uncharacterized protein</fullName>
    </submittedName>
</protein>
<accession>A0ABC9VU89</accession>
<evidence type="ECO:0000313" key="1">
    <source>
        <dbReference type="EMBL" id="GAB0176303.1"/>
    </source>
</evidence>
<name>A0ABC9VU89_GRUJA</name>